<dbReference type="EMBL" id="UZAU01000556">
    <property type="status" value="NOT_ANNOTATED_CDS"/>
    <property type="molecule type" value="Genomic_DNA"/>
</dbReference>
<accession>A0A803R3A4</accession>
<accession>A0A803R3A3</accession>
<dbReference type="Gramene" id="novel_model_4577_5bd9a17a">
    <property type="protein sequence ID" value="cds.novel_model_4577_5bd9a17a"/>
    <property type="gene ID" value="novel_gene_2401_5bd9a17a"/>
</dbReference>
<reference evidence="1" key="2">
    <citation type="submission" date="2021-03" db="UniProtKB">
        <authorList>
            <consortium name="EnsemblPlants"/>
        </authorList>
    </citation>
    <scope>IDENTIFICATION</scope>
</reference>
<dbReference type="EnsemblPlants" id="novel_model_4580_5bd9a17a.3.5bd9b139">
    <property type="protein sequence ID" value="cds.novel_model_4580_5bd9a17a.3.5bd9b139"/>
    <property type="gene ID" value="novel_gene_2401_5bd9a17a"/>
</dbReference>
<evidence type="ECO:0000313" key="1">
    <source>
        <dbReference type="EnsemblPlants" id="cds.novel_model_4581_5bd9a17a.5.5bd9b139"/>
    </source>
</evidence>
<dbReference type="Proteomes" id="UP000596661">
    <property type="component" value="Chromosome 6"/>
</dbReference>
<reference evidence="1 2" key="1">
    <citation type="submission" date="2018-11" db="EMBL/GenBank/DDBJ databases">
        <authorList>
            <person name="Grassa J C."/>
        </authorList>
    </citation>
    <scope>NUCLEOTIDE SEQUENCE [LARGE SCALE GENOMIC DNA]</scope>
</reference>
<dbReference type="EnsemblPlants" id="novel_model_4577_5bd9a17a">
    <property type="protein sequence ID" value="cds.novel_model_4577_5bd9a17a"/>
    <property type="gene ID" value="novel_gene_2401_5bd9a17a"/>
</dbReference>
<dbReference type="Gramene" id="novel_model_4578_5bd9a17a.2.5bd9b139">
    <property type="protein sequence ID" value="cds.novel_model_4578_5bd9a17a.2.5bd9b139"/>
    <property type="gene ID" value="novel_gene_2401_5bd9a17a"/>
</dbReference>
<accession>A0A803R3A8</accession>
<organism evidence="1 2">
    <name type="scientific">Cannabis sativa</name>
    <name type="common">Hemp</name>
    <name type="synonym">Marijuana</name>
    <dbReference type="NCBI Taxonomy" id="3483"/>
    <lineage>
        <taxon>Eukaryota</taxon>
        <taxon>Viridiplantae</taxon>
        <taxon>Streptophyta</taxon>
        <taxon>Embryophyta</taxon>
        <taxon>Tracheophyta</taxon>
        <taxon>Spermatophyta</taxon>
        <taxon>Magnoliopsida</taxon>
        <taxon>eudicotyledons</taxon>
        <taxon>Gunneridae</taxon>
        <taxon>Pentapetalae</taxon>
        <taxon>rosids</taxon>
        <taxon>fabids</taxon>
        <taxon>Rosales</taxon>
        <taxon>Cannabaceae</taxon>
        <taxon>Cannabis</taxon>
    </lineage>
</organism>
<accession>A0A803R3A2</accession>
<proteinExistence type="predicted"/>
<keyword evidence="2" id="KW-1185">Reference proteome</keyword>
<dbReference type="EnsemblPlants" id="novel_model_4581_5bd9a17a.5.5bd9b139">
    <property type="protein sequence ID" value="cds.novel_model_4581_5bd9a17a.5.5bd9b139"/>
    <property type="gene ID" value="novel_gene_2401_5bd9a17a"/>
</dbReference>
<protein>
    <submittedName>
        <fullName evidence="1">Uncharacterized protein</fullName>
    </submittedName>
</protein>
<evidence type="ECO:0000313" key="2">
    <source>
        <dbReference type="Proteomes" id="UP000596661"/>
    </source>
</evidence>
<accession>A0A803R3A7</accession>
<dbReference type="Gramene" id="novel_model_4581_5bd9a17a.5.5bd9b139">
    <property type="protein sequence ID" value="cds.novel_model_4581_5bd9a17a.5.5bd9b139"/>
    <property type="gene ID" value="novel_gene_2401_5bd9a17a"/>
</dbReference>
<dbReference type="Gramene" id="novel_model_4579_5bd9a17a.1.5bd9b139">
    <property type="protein sequence ID" value="cds.novel_model_4579_5bd9a17a.1.5bd9b139"/>
    <property type="gene ID" value="novel_gene_2401_5bd9a17a"/>
</dbReference>
<dbReference type="AlphaFoldDB" id="A0A803R3A8"/>
<sequence length="116" mass="12956">MNFVGRDSLPSRFHGSRSRVESRLHIPLGSDGSGLLHQRTHLSGSFGFGFQAVKLLLRHSLHFLLESSELVHGGFHGRFELFLCFFQGDLGFLRFVVAFELQGGPGSVSFDLEELH</sequence>
<dbReference type="Gramene" id="novel_model_4580_5bd9a17a.3.5bd9b139">
    <property type="protein sequence ID" value="cds.novel_model_4580_5bd9a17a.3.5bd9b139"/>
    <property type="gene ID" value="novel_gene_2401_5bd9a17a"/>
</dbReference>
<name>A0A803R3A8_CANSA</name>
<dbReference type="EnsemblPlants" id="novel_model_4579_5bd9a17a.1.5bd9b139">
    <property type="protein sequence ID" value="cds.novel_model_4579_5bd9a17a.1.5bd9b139"/>
    <property type="gene ID" value="novel_gene_2401_5bd9a17a"/>
</dbReference>
<dbReference type="EnsemblPlants" id="novel_model_4578_5bd9a17a.2.5bd9b139">
    <property type="protein sequence ID" value="cds.novel_model_4578_5bd9a17a.2.5bd9b139"/>
    <property type="gene ID" value="novel_gene_2401_5bd9a17a"/>
</dbReference>